<dbReference type="PANTHER" id="PTHR45703:SF22">
    <property type="entry name" value="DYNEIN CYTOPLASMIC 2 HEAVY CHAIN 1"/>
    <property type="match status" value="1"/>
</dbReference>
<dbReference type="Gene3D" id="3.40.50.300">
    <property type="entry name" value="P-loop containing nucleotide triphosphate hydrolases"/>
    <property type="match status" value="1"/>
</dbReference>
<keyword evidence="1" id="KW-1133">Transmembrane helix</keyword>
<dbReference type="GO" id="GO:0007018">
    <property type="term" value="P:microtubule-based movement"/>
    <property type="evidence" value="ECO:0007669"/>
    <property type="project" value="InterPro"/>
</dbReference>
<evidence type="ECO:0000313" key="6">
    <source>
        <dbReference type="WBParaSite" id="maker-uti_cns_0001994-snap-gene-0.2-mRNA-1"/>
    </source>
</evidence>
<feature type="transmembrane region" description="Helical" evidence="1">
    <location>
        <begin position="2042"/>
        <end position="2063"/>
    </location>
</feature>
<keyword evidence="5" id="KW-1185">Reference proteome</keyword>
<evidence type="ECO:0000259" key="3">
    <source>
        <dbReference type="Pfam" id="PF18198"/>
    </source>
</evidence>
<dbReference type="GO" id="GO:0030286">
    <property type="term" value="C:dynein complex"/>
    <property type="evidence" value="ECO:0007669"/>
    <property type="project" value="InterPro"/>
</dbReference>
<feature type="domain" description="Dynein heavy chain C-terminal" evidence="4">
    <location>
        <begin position="381"/>
        <end position="672"/>
    </location>
</feature>
<dbReference type="InterPro" id="IPR042219">
    <property type="entry name" value="AAA_lid_11_sf"/>
</dbReference>
<feature type="transmembrane region" description="Helical" evidence="1">
    <location>
        <begin position="1432"/>
        <end position="1448"/>
    </location>
</feature>
<feature type="domain" description="Dynein heavy chain region D6 P-loop" evidence="2">
    <location>
        <begin position="89"/>
        <end position="199"/>
    </location>
</feature>
<feature type="transmembrane region" description="Helical" evidence="1">
    <location>
        <begin position="1977"/>
        <end position="1996"/>
    </location>
</feature>
<dbReference type="InterPro" id="IPR041658">
    <property type="entry name" value="AAA_lid_11"/>
</dbReference>
<accession>A0A1I8GH67</accession>
<keyword evidence="1" id="KW-0812">Transmembrane</keyword>
<dbReference type="Pfam" id="PF18199">
    <property type="entry name" value="Dynein_C"/>
    <property type="match status" value="1"/>
</dbReference>
<dbReference type="WBParaSite" id="maker-uti_cns_0001994-snap-gene-0.2-mRNA-1">
    <property type="protein sequence ID" value="maker-uti_cns_0001994-snap-gene-0.2-mRNA-1"/>
    <property type="gene ID" value="maker-uti_cns_0001994-snap-gene-0.2"/>
</dbReference>
<dbReference type="GO" id="GO:0008569">
    <property type="term" value="F:minus-end-directed microtubule motor activity"/>
    <property type="evidence" value="ECO:0007669"/>
    <property type="project" value="InterPro"/>
</dbReference>
<dbReference type="GO" id="GO:0051959">
    <property type="term" value="F:dynein light intermediate chain binding"/>
    <property type="evidence" value="ECO:0007669"/>
    <property type="project" value="InterPro"/>
</dbReference>
<dbReference type="InterPro" id="IPR026983">
    <property type="entry name" value="DHC"/>
</dbReference>
<feature type="transmembrane region" description="Helical" evidence="1">
    <location>
        <begin position="1309"/>
        <end position="1340"/>
    </location>
</feature>
<reference evidence="6" key="1">
    <citation type="submission" date="2016-11" db="UniProtKB">
        <authorList>
            <consortium name="WormBaseParasite"/>
        </authorList>
    </citation>
    <scope>IDENTIFICATION</scope>
</reference>
<dbReference type="FunFam" id="3.10.490.20:FF:000007">
    <property type="entry name" value="Dynein cytoplasmic 2 heavy chain 1"/>
    <property type="match status" value="1"/>
</dbReference>
<feature type="transmembrane region" description="Helical" evidence="1">
    <location>
        <begin position="1378"/>
        <end position="1401"/>
    </location>
</feature>
<feature type="transmembrane region" description="Helical" evidence="1">
    <location>
        <begin position="1266"/>
        <end position="1289"/>
    </location>
</feature>
<proteinExistence type="predicted"/>
<dbReference type="Pfam" id="PF03028">
    <property type="entry name" value="Dynein_heavy"/>
    <property type="match status" value="1"/>
</dbReference>
<dbReference type="FunFam" id="3.40.50.300:FF:000710">
    <property type="entry name" value="Cytoplasmic dynein 2 heavy chain 1"/>
    <property type="match status" value="1"/>
</dbReference>
<organism evidence="5 6">
    <name type="scientific">Macrostomum lignano</name>
    <dbReference type="NCBI Taxonomy" id="282301"/>
    <lineage>
        <taxon>Eukaryota</taxon>
        <taxon>Metazoa</taxon>
        <taxon>Spiralia</taxon>
        <taxon>Lophotrochozoa</taxon>
        <taxon>Platyhelminthes</taxon>
        <taxon>Rhabditophora</taxon>
        <taxon>Macrostomorpha</taxon>
        <taxon>Macrostomida</taxon>
        <taxon>Macrostomidae</taxon>
        <taxon>Macrostomum</taxon>
    </lineage>
</organism>
<dbReference type="Gene3D" id="1.20.1270.280">
    <property type="match status" value="1"/>
</dbReference>
<dbReference type="Proteomes" id="UP000095280">
    <property type="component" value="Unplaced"/>
</dbReference>
<keyword evidence="1" id="KW-0472">Membrane</keyword>
<name>A0A1I8GH67_9PLAT</name>
<dbReference type="Pfam" id="PF18198">
    <property type="entry name" value="AAA_lid_11"/>
    <property type="match status" value="1"/>
</dbReference>
<dbReference type="Gene3D" id="3.10.490.20">
    <property type="match status" value="1"/>
</dbReference>
<dbReference type="InterPro" id="IPR027417">
    <property type="entry name" value="P-loop_NTPase"/>
</dbReference>
<feature type="transmembrane region" description="Helical" evidence="1">
    <location>
        <begin position="2008"/>
        <end position="2030"/>
    </location>
</feature>
<evidence type="ECO:0000313" key="5">
    <source>
        <dbReference type="Proteomes" id="UP000095280"/>
    </source>
</evidence>
<dbReference type="FunFam" id="1.20.1270.280:FF:000006">
    <property type="entry name" value="Dynein cytoplasmic 2 heavy chain 1"/>
    <property type="match status" value="1"/>
</dbReference>
<evidence type="ECO:0000259" key="4">
    <source>
        <dbReference type="Pfam" id="PF18199"/>
    </source>
</evidence>
<dbReference type="GO" id="GO:0045505">
    <property type="term" value="F:dynein intermediate chain binding"/>
    <property type="evidence" value="ECO:0007669"/>
    <property type="project" value="InterPro"/>
</dbReference>
<dbReference type="Gene3D" id="1.10.8.720">
    <property type="entry name" value="Region D6 of dynein motor"/>
    <property type="match status" value="1"/>
</dbReference>
<dbReference type="InterPro" id="IPR043160">
    <property type="entry name" value="Dynein_C_barrel"/>
</dbReference>
<feature type="transmembrane region" description="Helical" evidence="1">
    <location>
        <begin position="1842"/>
        <end position="1863"/>
    </location>
</feature>
<dbReference type="InterPro" id="IPR004273">
    <property type="entry name" value="Dynein_heavy_D6_P-loop"/>
</dbReference>
<dbReference type="InterPro" id="IPR041228">
    <property type="entry name" value="Dynein_C"/>
</dbReference>
<evidence type="ECO:0000259" key="2">
    <source>
        <dbReference type="Pfam" id="PF03028"/>
    </source>
</evidence>
<dbReference type="FunFam" id="1.10.8.720:FF:000006">
    <property type="entry name" value="cytoplasmic dynein 2 heavy chain 1"/>
    <property type="match status" value="1"/>
</dbReference>
<dbReference type="PANTHER" id="PTHR45703">
    <property type="entry name" value="DYNEIN HEAVY CHAIN"/>
    <property type="match status" value="1"/>
</dbReference>
<protein>
    <submittedName>
        <fullName evidence="6">Dynein cytoplasmic 2 heavy chain 1</fullName>
    </submittedName>
</protein>
<evidence type="ECO:0000256" key="1">
    <source>
        <dbReference type="SAM" id="Phobius"/>
    </source>
</evidence>
<feature type="domain" description="Dynein heavy chain AAA lid" evidence="3">
    <location>
        <begin position="233"/>
        <end position="366"/>
    </location>
</feature>
<sequence>MQSLPELSQELRFEDANLWRDFSRSSECENAFPLEKRLSAFQKVLAIQALRPDRLFTALNQFAMAALDLNEISPPNVNLKVLFEKETSATEPVLVLISAGSDPSQELQELAGQTIGSENYHQVAMGQGQSEIALKLLRDCSREGDWLCLKNLHLVTSWLPVLEKELNQLRPHAQFRLWLTAEPHPKFPPILLQTSLKVTYEAPPGVKRNLSRTYETWTPQFMSLQGSVVRSCTLFALAWFHAVLQERRNFIPQGWTKFYEFSNADLRAGADIIDRLVKKHQDAIPWEFVYGLFENAIYGGRVDNVFDLRVLKSYLHQCFDPNNLTKGNRRLGPIKVPGTTNHREFVDAVATLPEFDNPSYFGLPENIDRSSQRILSSQVIGQLRVLQRVDVKGVKFDKDLWAQELSPILNLWKKLNQGHQLIQAKANPPSHSDSANPIKTFVLLERFNAIKLVQYVHSSLASLSKVIRGSQLLTSDIQKLAEALLLGETPLNWLSRWDGPEDPLLYLHGLVGRAVALDTWLDKVMNENLLNSPLDLSELFKPDTFLNALRQQTARQAGCSMDSLKFACSWGRGGIGQAKLTAQLVGFQLEGCTFDGNQLTENSRDSPSVSAVPAVTIAWIAKTSSDVYSPDQCISLPVYYDQNRDRVVARLDLPCNSGTQDQWIQCGAALFLKPHRRNAECTPVPSSSTSCTGCEQCGSVRMLRPANRSRGKIRPALDREGRFGDSFDAQLEGAASTYFFVLEAELSRPPPGATPRRSNSPVERGARKIVRAAQAAFFTLDGLRPTVFSRFGLPRSLRVMCRSTFCFSSPCDIGRTSAVGSSSSSKSSLHRDGAFSVDEDLKLDHADAVGAVHLDVLGLGPALDHRDHIPVALSAVPAVAGVVVTNLLDEVAVCRGPALALHQHASVGRVGRDALLHGVRHPAVHAVELQRDAWIAIDEAKVDVGVAASTYVQVESADGVDGVEVLAVGGAVLDDLVGRQDVLLAVFLVPLREGHEVVNVLASAGETTVAIANEAGVVIGLGDVAQTGIQAQHILLSREHRTIFVEHGKVKQCKTAGPDQRDDCVEDDVEDNEPGPGCAAPVQKCSIHRVPNELGDSFGQRHLALHAPNVGAEEFAGLFCHLTVHAGAGSRRDDAAGAARLLVKGARLLVLGGSAAAAIVVLHGQQFVGFLLNFAQSMQLRLEMSSSAPSISLMCPSEQPHLSKMDLMAFCSSSSVFFTASCLPAESTRASFTAAIFRSSSARIFSRSFSSSLSSSINLPDAPLRFFGLLAVRAVLQPALLGLLLPLFASVGLASHELAQLVVVIDEALQIALLVLVLHLVFLILLAQGDDFVVAVVALLRSSYRDFSVRIFSISSRRREFSPVFECLAPLVQSFGPLLAGLLGVAAALLLHGLVVALRLADVGVQAGDIAALQLDLLVEIVLLLGELAESVQRLLVGLLVLLALGLVQIRPDLLVILLQMISIILINKRGLLLPAQRVLRLHNVFPAVIFQYAVLVLQPLVFFLQQGVIETGENGRRGTGPPGSVSSAQLKETKQQQFSQIESLRESNGAVSDCFMRIGFVLGEQHAVAGTPRLVDVPADELQVSDVVPAAEDGLALPDVVHQVFQVGLLDKQRLAALLLAQQPQHTLEGRLIFAGAGDVVLGEASAALANLIRLNAQWKLCTLEVAAAGGAVMNIVAQLRRVLGHSEQVGVLQYCRNSVLMRFRRPDSLSSATPRISRSASRSISSMRSRVSLHSCSFTVCFSVSKTSNRSSCVRVNGVSISNSLPSPLRHFLGAAAFFRRLCTAFSLFSLLESSWCRSTAAISSVSWSSSWHKAAFRSAPVRVALMRSSSSRRHCSRVLWTPGFVICVLVALLVCCVWCFDSTVCVSRLNTGTRLGGFGFGFSRHADRDDVTAASSGAASRLCGGWKSQRPTVRTSALDLEGDSFVCINSEVGHCERHGNCQHLIGGRQHKSKCCQLLQVCLSGRWRKWLRPGLPLLLACLILLFLGFLRPILFDLLHSRCCLCLIFLALSFSATVLFYSSFLLLHLFRLFLRFTFNIVLRLSCLFPAFLFVLFITQTAADLLRRRTTNFSLI</sequence>